<comment type="caution">
    <text evidence="1">The sequence shown here is derived from an EMBL/GenBank/DDBJ whole genome shotgun (WGS) entry which is preliminary data.</text>
</comment>
<dbReference type="PROSITE" id="PS51257">
    <property type="entry name" value="PROKAR_LIPOPROTEIN"/>
    <property type="match status" value="1"/>
</dbReference>
<dbReference type="Proteomes" id="UP000287352">
    <property type="component" value="Unassembled WGS sequence"/>
</dbReference>
<keyword evidence="2" id="KW-1185">Reference proteome</keyword>
<accession>A0A402A7M5</accession>
<evidence type="ECO:0000313" key="2">
    <source>
        <dbReference type="Proteomes" id="UP000287352"/>
    </source>
</evidence>
<dbReference type="EMBL" id="BIFR01000002">
    <property type="protein sequence ID" value="GCE15143.1"/>
    <property type="molecule type" value="Genomic_DNA"/>
</dbReference>
<reference evidence="2" key="1">
    <citation type="submission" date="2018-12" db="EMBL/GenBank/DDBJ databases">
        <title>Tengunoibacter tsumagoiensis gen. nov., sp. nov., Dictyobacter kobayashii sp. nov., D. alpinus sp. nov., and D. joshuensis sp. nov. and description of Dictyobacteraceae fam. nov. within the order Ktedonobacterales isolated from Tengu-no-mugimeshi.</title>
        <authorList>
            <person name="Wang C.M."/>
            <person name="Zheng Y."/>
            <person name="Sakai Y."/>
            <person name="Toyoda A."/>
            <person name="Minakuchi Y."/>
            <person name="Abe K."/>
            <person name="Yokota A."/>
            <person name="Yabe S."/>
        </authorList>
    </citation>
    <scope>NUCLEOTIDE SEQUENCE [LARGE SCALE GENOMIC DNA]</scope>
    <source>
        <strain evidence="2">Uno3</strain>
    </source>
</reference>
<evidence type="ECO:0000313" key="1">
    <source>
        <dbReference type="EMBL" id="GCE15143.1"/>
    </source>
</evidence>
<dbReference type="AlphaFoldDB" id="A0A402A7M5"/>
<name>A0A402A7M5_9CHLR</name>
<dbReference type="RefSeq" id="WP_126582645.1">
    <property type="nucleotide sequence ID" value="NZ_BIFR01000002.1"/>
</dbReference>
<protein>
    <submittedName>
        <fullName evidence="1">Uncharacterized protein</fullName>
    </submittedName>
</protein>
<sequence>MFPKKTLQAGIVLPGVVSCDTGAWNGLFGREHEKRRTSGLSVVDYSLHVSYPAYSEKVAHAQQKPQQHGLHTEFIKPISYLRLIPALEEIEE</sequence>
<organism evidence="1 2">
    <name type="scientific">Tengunoibacter tsumagoiensis</name>
    <dbReference type="NCBI Taxonomy" id="2014871"/>
    <lineage>
        <taxon>Bacteria</taxon>
        <taxon>Bacillati</taxon>
        <taxon>Chloroflexota</taxon>
        <taxon>Ktedonobacteria</taxon>
        <taxon>Ktedonobacterales</taxon>
        <taxon>Dictyobacteraceae</taxon>
        <taxon>Tengunoibacter</taxon>
    </lineage>
</organism>
<gene>
    <name evidence="1" type="ORF">KTT_50020</name>
</gene>
<proteinExistence type="predicted"/>